<dbReference type="InterPro" id="IPR007369">
    <property type="entry name" value="Peptidase_A22B_SPP"/>
</dbReference>
<feature type="transmembrane region" description="Helical" evidence="9">
    <location>
        <begin position="146"/>
        <end position="172"/>
    </location>
</feature>
<evidence type="ECO:0000256" key="2">
    <source>
        <dbReference type="ARBA" id="ARBA00006859"/>
    </source>
</evidence>
<feature type="transmembrane region" description="Helical" evidence="9">
    <location>
        <begin position="251"/>
        <end position="269"/>
    </location>
</feature>
<dbReference type="GO" id="GO:0033619">
    <property type="term" value="P:membrane protein proteolysis"/>
    <property type="evidence" value="ECO:0007669"/>
    <property type="project" value="TreeGrafter"/>
</dbReference>
<reference evidence="11" key="1">
    <citation type="submission" date="2015-09" db="EMBL/GenBank/DDBJ databases">
        <authorList>
            <consortium name="Pathogen Informatics"/>
        </authorList>
    </citation>
    <scope>NUCLEOTIDE SEQUENCE [LARGE SCALE GENOMIC DNA]</scope>
    <source>
        <strain evidence="11">Lake Konstanz</strain>
    </source>
</reference>
<gene>
    <name evidence="10" type="ORF">BSAL_26390</name>
</gene>
<evidence type="ECO:0000256" key="9">
    <source>
        <dbReference type="SAM" id="Phobius"/>
    </source>
</evidence>
<evidence type="ECO:0000256" key="5">
    <source>
        <dbReference type="ARBA" id="ARBA00022824"/>
    </source>
</evidence>
<keyword evidence="11" id="KW-1185">Reference proteome</keyword>
<feature type="transmembrane region" description="Helical" evidence="9">
    <location>
        <begin position="222"/>
        <end position="245"/>
    </location>
</feature>
<evidence type="ECO:0000256" key="3">
    <source>
        <dbReference type="ARBA" id="ARBA00022692"/>
    </source>
</evidence>
<dbReference type="AlphaFoldDB" id="A0A0S4JJ36"/>
<dbReference type="Pfam" id="PF04258">
    <property type="entry name" value="Peptidase_A22B"/>
    <property type="match status" value="1"/>
</dbReference>
<evidence type="ECO:0000256" key="1">
    <source>
        <dbReference type="ARBA" id="ARBA00004477"/>
    </source>
</evidence>
<feature type="compositionally biased region" description="Low complexity" evidence="8">
    <location>
        <begin position="352"/>
        <end position="377"/>
    </location>
</feature>
<keyword evidence="6 9" id="KW-1133">Transmembrane helix</keyword>
<dbReference type="EMBL" id="CYKH01001815">
    <property type="protein sequence ID" value="CUG90374.1"/>
    <property type="molecule type" value="Genomic_DNA"/>
</dbReference>
<dbReference type="VEuPathDB" id="TriTrypDB:BSAL_26390"/>
<dbReference type="Proteomes" id="UP000051952">
    <property type="component" value="Unassembled WGS sequence"/>
</dbReference>
<evidence type="ECO:0000256" key="6">
    <source>
        <dbReference type="ARBA" id="ARBA00022989"/>
    </source>
</evidence>
<dbReference type="OrthoDB" id="29661at2759"/>
<feature type="region of interest" description="Disordered" evidence="8">
    <location>
        <begin position="332"/>
        <end position="377"/>
    </location>
</feature>
<feature type="transmembrane region" description="Helical" evidence="9">
    <location>
        <begin position="6"/>
        <end position="24"/>
    </location>
</feature>
<dbReference type="InterPro" id="IPR006639">
    <property type="entry name" value="Preselin/SPP"/>
</dbReference>
<keyword evidence="5" id="KW-0256">Endoplasmic reticulum</keyword>
<keyword evidence="4" id="KW-0378">Hydrolase</keyword>
<dbReference type="SMART" id="SM00730">
    <property type="entry name" value="PSN"/>
    <property type="match status" value="1"/>
</dbReference>
<dbReference type="PANTHER" id="PTHR12174:SF23">
    <property type="entry name" value="MINOR HISTOCOMPATIBILITY ANTIGEN H13"/>
    <property type="match status" value="1"/>
</dbReference>
<evidence type="ECO:0000313" key="10">
    <source>
        <dbReference type="EMBL" id="CUG90374.1"/>
    </source>
</evidence>
<accession>A0A0S4JJ36</accession>
<dbReference type="GO" id="GO:0042500">
    <property type="term" value="F:aspartic endopeptidase activity, intramembrane cleaving"/>
    <property type="evidence" value="ECO:0007669"/>
    <property type="project" value="InterPro"/>
</dbReference>
<feature type="transmembrane region" description="Helical" evidence="9">
    <location>
        <begin position="192"/>
        <end position="215"/>
    </location>
</feature>
<organism evidence="10 11">
    <name type="scientific">Bodo saltans</name>
    <name type="common">Flagellated protozoan</name>
    <dbReference type="NCBI Taxonomy" id="75058"/>
    <lineage>
        <taxon>Eukaryota</taxon>
        <taxon>Discoba</taxon>
        <taxon>Euglenozoa</taxon>
        <taxon>Kinetoplastea</taxon>
        <taxon>Metakinetoplastina</taxon>
        <taxon>Eubodonida</taxon>
        <taxon>Bodonidae</taxon>
        <taxon>Bodo</taxon>
    </lineage>
</organism>
<name>A0A0S4JJ36_BODSA</name>
<dbReference type="GO" id="GO:0098553">
    <property type="term" value="C:lumenal side of endoplasmic reticulum membrane"/>
    <property type="evidence" value="ECO:0007669"/>
    <property type="project" value="TreeGrafter"/>
</dbReference>
<feature type="transmembrane region" description="Helical" evidence="9">
    <location>
        <begin position="65"/>
        <end position="83"/>
    </location>
</feature>
<dbReference type="GO" id="GO:0098554">
    <property type="term" value="C:cytoplasmic side of endoplasmic reticulum membrane"/>
    <property type="evidence" value="ECO:0007669"/>
    <property type="project" value="TreeGrafter"/>
</dbReference>
<evidence type="ECO:0000256" key="8">
    <source>
        <dbReference type="SAM" id="MobiDB-lite"/>
    </source>
</evidence>
<protein>
    <submittedName>
        <fullName evidence="10">Signal peptide peptidase, putative</fullName>
    </submittedName>
</protein>
<dbReference type="GO" id="GO:0006465">
    <property type="term" value="P:signal peptide processing"/>
    <property type="evidence" value="ECO:0007669"/>
    <property type="project" value="TreeGrafter"/>
</dbReference>
<feature type="transmembrane region" description="Helical" evidence="9">
    <location>
        <begin position="95"/>
        <end position="114"/>
    </location>
</feature>
<proteinExistence type="inferred from homology"/>
<feature type="transmembrane region" description="Helical" evidence="9">
    <location>
        <begin position="36"/>
        <end position="59"/>
    </location>
</feature>
<evidence type="ECO:0000313" key="11">
    <source>
        <dbReference type="Proteomes" id="UP000051952"/>
    </source>
</evidence>
<keyword evidence="3 9" id="KW-0812">Transmembrane</keyword>
<sequence>MYIALVFMIVTSIVCIFIGSHRLLKDVRKGRVDEVLQAADAAAFPITGSCVLFGLYVALKFIPKHVVGMILSGYLSIAAVFALGSAMRMITPSQFILRFLTGVFSIAVCVAYLVTKHWVLNNIMAVSICITAISALNISNFKTSSILLIGLFIYDIFWVFGTDVMVSVATGIDGPIKILFPQTIFGSHAKKSLLGLGDIVIPGFFIAQTLVFSTLYVKRGTFYFRVAMWAYFLSLVNTMSVMLIFQHAQPALLYIVPWLLLSTLTAAAVKGDLKKLFLYDVELTMEKKPVKAKPATSDAKNAAGEEDGLGAILWHLTKELFGFVVEEEEVEKPKKQQIKQPESPKQQEQKQLEPQAKKASPVVSPAAKQPAQAKKKQ</sequence>
<comment type="similarity">
    <text evidence="2">Belongs to the peptidase A22B family.</text>
</comment>
<dbReference type="OMA" id="EFKIMIK"/>
<comment type="subcellular location">
    <subcellularLocation>
        <location evidence="1">Endoplasmic reticulum membrane</location>
        <topology evidence="1">Multi-pass membrane protein</topology>
    </subcellularLocation>
</comment>
<evidence type="ECO:0000256" key="4">
    <source>
        <dbReference type="ARBA" id="ARBA00022801"/>
    </source>
</evidence>
<dbReference type="PANTHER" id="PTHR12174">
    <property type="entry name" value="SIGNAL PEPTIDE PEPTIDASE"/>
    <property type="match status" value="1"/>
</dbReference>
<evidence type="ECO:0000256" key="7">
    <source>
        <dbReference type="ARBA" id="ARBA00023136"/>
    </source>
</evidence>
<feature type="transmembrane region" description="Helical" evidence="9">
    <location>
        <begin position="120"/>
        <end position="139"/>
    </location>
</feature>
<keyword evidence="7 9" id="KW-0472">Membrane</keyword>